<dbReference type="PROSITE" id="PS50096">
    <property type="entry name" value="IQ"/>
    <property type="match status" value="1"/>
</dbReference>
<reference evidence="1 2" key="1">
    <citation type="journal article" date="2014" name="Genome Biol. Evol.">
        <title>The secreted proteins of Achlya hypogyna and Thraustotheca clavata identify the ancestral oomycete secretome and reveal gene acquisitions by horizontal gene transfer.</title>
        <authorList>
            <person name="Misner I."/>
            <person name="Blouin N."/>
            <person name="Leonard G."/>
            <person name="Richards T.A."/>
            <person name="Lane C.E."/>
        </authorList>
    </citation>
    <scope>NUCLEOTIDE SEQUENCE [LARGE SCALE GENOMIC DNA]</scope>
    <source>
        <strain evidence="1 2">ATCC 48635</strain>
    </source>
</reference>
<protein>
    <submittedName>
        <fullName evidence="1">Uncharacterized protein</fullName>
    </submittedName>
</protein>
<name>A0A1V9Y594_ACHHY</name>
<dbReference type="EMBL" id="JNBR01002862">
    <property type="protein sequence ID" value="OQR80891.1"/>
    <property type="molecule type" value="Genomic_DNA"/>
</dbReference>
<keyword evidence="2" id="KW-1185">Reference proteome</keyword>
<accession>A0A1V9Y594</accession>
<evidence type="ECO:0000313" key="1">
    <source>
        <dbReference type="EMBL" id="OQR80891.1"/>
    </source>
</evidence>
<organism evidence="1 2">
    <name type="scientific">Achlya hypogyna</name>
    <name type="common">Oomycete</name>
    <name type="synonym">Protoachlya hypogyna</name>
    <dbReference type="NCBI Taxonomy" id="1202772"/>
    <lineage>
        <taxon>Eukaryota</taxon>
        <taxon>Sar</taxon>
        <taxon>Stramenopiles</taxon>
        <taxon>Oomycota</taxon>
        <taxon>Saprolegniomycetes</taxon>
        <taxon>Saprolegniales</taxon>
        <taxon>Achlyaceae</taxon>
        <taxon>Achlya</taxon>
    </lineage>
</organism>
<dbReference type="Proteomes" id="UP000243579">
    <property type="component" value="Unassembled WGS sequence"/>
</dbReference>
<dbReference type="OrthoDB" id="76953at2759"/>
<comment type="caution">
    <text evidence="1">The sequence shown here is derived from an EMBL/GenBank/DDBJ whole genome shotgun (WGS) entry which is preliminary data.</text>
</comment>
<proteinExistence type="predicted"/>
<dbReference type="AlphaFoldDB" id="A0A1V9Y594"/>
<gene>
    <name evidence="1" type="ORF">ACHHYP_17087</name>
</gene>
<evidence type="ECO:0000313" key="2">
    <source>
        <dbReference type="Proteomes" id="UP000243579"/>
    </source>
</evidence>
<sequence length="860" mass="97797">MARPELHRRMTALAGTQGDHLHADPRRNLRASSSCSILHEVSPPKKTKKTTRAPSDFRGLDLKLVDLCQSNVALRRRMVHLSMTHGEYADSDDGSDGDDVELVPGPVTVADAKENEILALLHKQASKEPQVASIQRSKSDVALPAAIDKDVAKAVQHDMIMTVPAVTWTAKFETAYLGFKRGRPKSKLHSVQAFRSYLMTPEFRALHAATYGATRFDEDTTGTFASDDADHPLHHGIHKRLGKLTKPMRASLELSLSNHVLENFDQLLAMYTTARRDFLAQMTRCGKWERHQTRLLKETRAQLDKRRAEVLGDVAKTRALLGKRVIAARLHTPRDPAHIEGSDKHAVTTIVSASKRAAAKSWKKIKETEKCNLARSLQLSMDYARTVPVEGGGLPTRALCLRQQRARSHHIVYIQKLYRGHMARRYVYSLKWLFFMWRHLFFPATVLPKDTTYGFMHIDDFEASFEYFYYQSNAERVYLAGFALTVPPSRLGGQFIEYHRFKRYWLRFMYRASTPTDVVRFVQFVRNREAIIHSIEIQRQENCEARATTLSYLTQIDDFKRLNYIKRRDDLTHLKYRTDLSVQSDEHRALTLRARRALLPKNQQSAKGWALIRHLVTGNAARSFKVHTFQKAVVQLGEVEGFAQPNALILPPPSDSPVRRPRPRRCSVVSSVFEIDTAMLDAAVGSRHPNPRNRFERHLRRLTTLAYDAQVLCEYYERAGVTDTEDVPVPLCVSRLGRMKHLHGCTNLPELLARQEERHGGFQHMFSAFEAACAVTAPDNFAVIASLKGYLTDSMELLTYVRQQLAMLRPPKQVVGAAMIVLQRAKRSDHYLQLVRQLDANARLLTESVDGPADDDMSTP</sequence>